<dbReference type="SUPFAM" id="SSF55874">
    <property type="entry name" value="ATPase domain of HSP90 chaperone/DNA topoisomerase II/histidine kinase"/>
    <property type="match status" value="1"/>
</dbReference>
<dbReference type="InterPro" id="IPR011712">
    <property type="entry name" value="Sig_transdc_His_kin_sub3_dim/P"/>
</dbReference>
<dbReference type="InterPro" id="IPR036890">
    <property type="entry name" value="HATPase_C_sf"/>
</dbReference>
<dbReference type="PANTHER" id="PTHR24421">
    <property type="entry name" value="NITRATE/NITRITE SENSOR PROTEIN NARX-RELATED"/>
    <property type="match status" value="1"/>
</dbReference>
<evidence type="ECO:0000259" key="9">
    <source>
        <dbReference type="Pfam" id="PF02518"/>
    </source>
</evidence>
<dbReference type="Proteomes" id="UP001243212">
    <property type="component" value="Unassembled WGS sequence"/>
</dbReference>
<dbReference type="CDD" id="cd16917">
    <property type="entry name" value="HATPase_UhpB-NarQ-NarX-like"/>
    <property type="match status" value="1"/>
</dbReference>
<evidence type="ECO:0000256" key="3">
    <source>
        <dbReference type="ARBA" id="ARBA00022553"/>
    </source>
</evidence>
<evidence type="ECO:0000313" key="11">
    <source>
        <dbReference type="EMBL" id="MDP9806423.1"/>
    </source>
</evidence>
<dbReference type="Gene3D" id="3.30.565.10">
    <property type="entry name" value="Histidine kinase-like ATPase, C-terminal domain"/>
    <property type="match status" value="1"/>
</dbReference>
<reference evidence="11 12" key="1">
    <citation type="submission" date="2023-07" db="EMBL/GenBank/DDBJ databases">
        <title>Sequencing the genomes of 1000 actinobacteria strains.</title>
        <authorList>
            <person name="Klenk H.-P."/>
        </authorList>
    </citation>
    <scope>NUCLEOTIDE SEQUENCE [LARGE SCALE GENOMIC DNA]</scope>
    <source>
        <strain evidence="11 12">DSM 17163</strain>
    </source>
</reference>
<keyword evidence="4" id="KW-0808">Transferase</keyword>
<keyword evidence="3" id="KW-0597">Phosphoprotein</keyword>
<organism evidence="11 12">
    <name type="scientific">Trueperella bonasi</name>
    <dbReference type="NCBI Taxonomy" id="312286"/>
    <lineage>
        <taxon>Bacteria</taxon>
        <taxon>Bacillati</taxon>
        <taxon>Actinomycetota</taxon>
        <taxon>Actinomycetes</taxon>
        <taxon>Actinomycetales</taxon>
        <taxon>Actinomycetaceae</taxon>
        <taxon>Trueperella</taxon>
    </lineage>
</organism>
<evidence type="ECO:0000256" key="2">
    <source>
        <dbReference type="ARBA" id="ARBA00012438"/>
    </source>
</evidence>
<keyword evidence="8" id="KW-0902">Two-component regulatory system</keyword>
<keyword evidence="5" id="KW-0547">Nucleotide-binding</keyword>
<dbReference type="Pfam" id="PF07730">
    <property type="entry name" value="HisKA_3"/>
    <property type="match status" value="1"/>
</dbReference>
<dbReference type="EMBL" id="JAUSQX010000001">
    <property type="protein sequence ID" value="MDP9806423.1"/>
    <property type="molecule type" value="Genomic_DNA"/>
</dbReference>
<dbReference type="PANTHER" id="PTHR24421:SF10">
    <property type="entry name" value="NITRATE_NITRITE SENSOR PROTEIN NARQ"/>
    <property type="match status" value="1"/>
</dbReference>
<evidence type="ECO:0000259" key="10">
    <source>
        <dbReference type="Pfam" id="PF07730"/>
    </source>
</evidence>
<evidence type="ECO:0000256" key="7">
    <source>
        <dbReference type="ARBA" id="ARBA00022840"/>
    </source>
</evidence>
<dbReference type="GO" id="GO:0016301">
    <property type="term" value="F:kinase activity"/>
    <property type="evidence" value="ECO:0007669"/>
    <property type="project" value="UniProtKB-KW"/>
</dbReference>
<dbReference type="InterPro" id="IPR003594">
    <property type="entry name" value="HATPase_dom"/>
</dbReference>
<evidence type="ECO:0000256" key="5">
    <source>
        <dbReference type="ARBA" id="ARBA00022741"/>
    </source>
</evidence>
<dbReference type="InterPro" id="IPR050482">
    <property type="entry name" value="Sensor_HK_TwoCompSys"/>
</dbReference>
<comment type="catalytic activity">
    <reaction evidence="1">
        <text>ATP + protein L-histidine = ADP + protein N-phospho-L-histidine.</text>
        <dbReference type="EC" id="2.7.13.3"/>
    </reaction>
</comment>
<dbReference type="EC" id="2.7.13.3" evidence="2"/>
<evidence type="ECO:0000256" key="4">
    <source>
        <dbReference type="ARBA" id="ARBA00022679"/>
    </source>
</evidence>
<evidence type="ECO:0000256" key="8">
    <source>
        <dbReference type="ARBA" id="ARBA00023012"/>
    </source>
</evidence>
<dbReference type="Gene3D" id="1.20.5.1930">
    <property type="match status" value="1"/>
</dbReference>
<keyword evidence="6 11" id="KW-0418">Kinase</keyword>
<name>A0ABT9NG96_9ACTO</name>
<evidence type="ECO:0000313" key="12">
    <source>
        <dbReference type="Proteomes" id="UP001243212"/>
    </source>
</evidence>
<dbReference type="RefSeq" id="WP_307682648.1">
    <property type="nucleotide sequence ID" value="NZ_JAUSQX010000001.1"/>
</dbReference>
<dbReference type="Pfam" id="PF02518">
    <property type="entry name" value="HATPase_c"/>
    <property type="match status" value="1"/>
</dbReference>
<evidence type="ECO:0000256" key="1">
    <source>
        <dbReference type="ARBA" id="ARBA00000085"/>
    </source>
</evidence>
<gene>
    <name evidence="11" type="ORF">J2S70_001005</name>
</gene>
<proteinExistence type="predicted"/>
<sequence>MRLRKRAVAEEIAQLTESRRGIVEAFEIERRRIERDLHDGAQQHLVASGMAIGEAIFMLEQAGSVPPALADLPSVLARALDANEAALKTLRETVNQIHPKVLSDLGLERAIRDAAERSPATARVVVPHPLPALPEGVMAAAFFLVSEALTNMVKYAPGANATVLLAADQALKVSVVDDGPGGATIKPGGGLAGLRERLAAFGGSLDVHSPPGGPTTIAGTIPLLLRRGESAISTQKTGDADER</sequence>
<comment type="caution">
    <text evidence="11">The sequence shown here is derived from an EMBL/GenBank/DDBJ whole genome shotgun (WGS) entry which is preliminary data.</text>
</comment>
<protein>
    <recommendedName>
        <fullName evidence="2">histidine kinase</fullName>
        <ecNumber evidence="2">2.7.13.3</ecNumber>
    </recommendedName>
</protein>
<keyword evidence="7" id="KW-0067">ATP-binding</keyword>
<evidence type="ECO:0000256" key="6">
    <source>
        <dbReference type="ARBA" id="ARBA00022777"/>
    </source>
</evidence>
<feature type="domain" description="Signal transduction histidine kinase subgroup 3 dimerisation and phosphoacceptor" evidence="10">
    <location>
        <begin position="29"/>
        <end position="101"/>
    </location>
</feature>
<feature type="domain" description="Histidine kinase/HSP90-like ATPase" evidence="9">
    <location>
        <begin position="144"/>
        <end position="223"/>
    </location>
</feature>
<accession>A0ABT9NG96</accession>
<keyword evidence="12" id="KW-1185">Reference proteome</keyword>